<accession>A0A197K525</accession>
<feature type="region of interest" description="Disordered" evidence="1">
    <location>
        <begin position="1"/>
        <end position="79"/>
    </location>
</feature>
<reference evidence="2 3" key="1">
    <citation type="submission" date="2016-05" db="EMBL/GenBank/DDBJ databases">
        <title>Genome sequencing reveals origins of a unique bacterial endosymbiosis in the earliest lineages of terrestrial Fungi.</title>
        <authorList>
            <consortium name="DOE Joint Genome Institute"/>
            <person name="Uehling J."/>
            <person name="Gryganskyi A."/>
            <person name="Hameed K."/>
            <person name="Tschaplinski T."/>
            <person name="Misztal P."/>
            <person name="Wu S."/>
            <person name="Desiro A."/>
            <person name="Vande Pol N."/>
            <person name="Du Z.-Y."/>
            <person name="Zienkiewicz A."/>
            <person name="Zienkiewicz K."/>
            <person name="Morin E."/>
            <person name="Tisserant E."/>
            <person name="Splivallo R."/>
            <person name="Hainaut M."/>
            <person name="Henrissat B."/>
            <person name="Ohm R."/>
            <person name="Kuo A."/>
            <person name="Yan J."/>
            <person name="Lipzen A."/>
            <person name="Nolan M."/>
            <person name="Labutti K."/>
            <person name="Barry K."/>
            <person name="Goldstein A."/>
            <person name="Labbe J."/>
            <person name="Schadt C."/>
            <person name="Tuskan G."/>
            <person name="Grigoriev I."/>
            <person name="Martin F."/>
            <person name="Vilgalys R."/>
            <person name="Bonito G."/>
        </authorList>
    </citation>
    <scope>NUCLEOTIDE SEQUENCE [LARGE SCALE GENOMIC DNA]</scope>
    <source>
        <strain evidence="2 3">AG-77</strain>
    </source>
</reference>
<evidence type="ECO:0000313" key="3">
    <source>
        <dbReference type="Proteomes" id="UP000078512"/>
    </source>
</evidence>
<protein>
    <submittedName>
        <fullName evidence="2">Uncharacterized protein</fullName>
    </submittedName>
</protein>
<proteinExistence type="predicted"/>
<feature type="compositionally biased region" description="Basic and acidic residues" evidence="1">
    <location>
        <begin position="12"/>
        <end position="24"/>
    </location>
</feature>
<gene>
    <name evidence="2" type="ORF">K457DRAFT_16143</name>
</gene>
<evidence type="ECO:0000313" key="2">
    <source>
        <dbReference type="EMBL" id="OAQ32580.1"/>
    </source>
</evidence>
<dbReference type="Proteomes" id="UP000078512">
    <property type="component" value="Unassembled WGS sequence"/>
</dbReference>
<feature type="compositionally biased region" description="Basic and acidic residues" evidence="1">
    <location>
        <begin position="68"/>
        <end position="79"/>
    </location>
</feature>
<organism evidence="2 3">
    <name type="scientific">Linnemannia elongata AG-77</name>
    <dbReference type="NCBI Taxonomy" id="1314771"/>
    <lineage>
        <taxon>Eukaryota</taxon>
        <taxon>Fungi</taxon>
        <taxon>Fungi incertae sedis</taxon>
        <taxon>Mucoromycota</taxon>
        <taxon>Mortierellomycotina</taxon>
        <taxon>Mortierellomycetes</taxon>
        <taxon>Mortierellales</taxon>
        <taxon>Mortierellaceae</taxon>
        <taxon>Linnemannia</taxon>
    </lineage>
</organism>
<name>A0A197K525_9FUNG</name>
<sequence length="79" mass="8658">MIRTPSQDPSIDPDKTADPKDKAETFGPAQGVSKSKSANDTMPGDSPVRQGKKRKVVMDSNPRVSRSQVREDTIMDEGR</sequence>
<keyword evidence="3" id="KW-1185">Reference proteome</keyword>
<dbReference type="EMBL" id="KV442024">
    <property type="protein sequence ID" value="OAQ32580.1"/>
    <property type="molecule type" value="Genomic_DNA"/>
</dbReference>
<evidence type="ECO:0000256" key="1">
    <source>
        <dbReference type="SAM" id="MobiDB-lite"/>
    </source>
</evidence>
<dbReference type="AlphaFoldDB" id="A0A197K525"/>